<proteinExistence type="predicted"/>
<name>A0AAJ0CMA9_9HYPO</name>
<keyword evidence="2" id="KW-1185">Reference proteome</keyword>
<dbReference type="AlphaFoldDB" id="A0AAJ0CMA9"/>
<dbReference type="Proteomes" id="UP001251528">
    <property type="component" value="Unassembled WGS sequence"/>
</dbReference>
<dbReference type="EMBL" id="JASWJB010000176">
    <property type="protein sequence ID" value="KAK2594217.1"/>
    <property type="molecule type" value="Genomic_DNA"/>
</dbReference>
<organism evidence="1 2">
    <name type="scientific">Conoideocrella luteorostrata</name>
    <dbReference type="NCBI Taxonomy" id="1105319"/>
    <lineage>
        <taxon>Eukaryota</taxon>
        <taxon>Fungi</taxon>
        <taxon>Dikarya</taxon>
        <taxon>Ascomycota</taxon>
        <taxon>Pezizomycotina</taxon>
        <taxon>Sordariomycetes</taxon>
        <taxon>Hypocreomycetidae</taxon>
        <taxon>Hypocreales</taxon>
        <taxon>Clavicipitaceae</taxon>
        <taxon>Conoideocrella</taxon>
    </lineage>
</organism>
<dbReference type="PANTHER" id="PTHR46082">
    <property type="entry name" value="ATP/GTP-BINDING PROTEIN-RELATED"/>
    <property type="match status" value="1"/>
</dbReference>
<dbReference type="SUPFAM" id="SSF53167">
    <property type="entry name" value="Purine and uridine phosphorylases"/>
    <property type="match status" value="1"/>
</dbReference>
<accession>A0AAJ0CMA9</accession>
<evidence type="ECO:0000313" key="2">
    <source>
        <dbReference type="Proteomes" id="UP001251528"/>
    </source>
</evidence>
<gene>
    <name evidence="1" type="ORF">QQS21_008059</name>
</gene>
<dbReference type="InterPro" id="IPR035994">
    <property type="entry name" value="Nucleoside_phosphorylase_sf"/>
</dbReference>
<dbReference type="PANTHER" id="PTHR46082:SF11">
    <property type="entry name" value="AAA+ ATPASE DOMAIN-CONTAINING PROTEIN-RELATED"/>
    <property type="match status" value="1"/>
</dbReference>
<dbReference type="GO" id="GO:0009116">
    <property type="term" value="P:nucleoside metabolic process"/>
    <property type="evidence" value="ECO:0007669"/>
    <property type="project" value="InterPro"/>
</dbReference>
<sequence length="171" mass="19110">MPYKRKGHRPEAAIYSNLEKNPRLRPECKQTPPESDRLFKVQGCATVCAIEPSNLVPRHHRTKDEDNVAIYNGLIASADQLMKSASVRDRLAAEKDILYLEIEAAGLMNHLPCLVIRGIRDYSDTHKNKEWHGYAAVAAAAYAKDLLCRIAPNRVKGEKKIGDVLSCNSKS</sequence>
<comment type="caution">
    <text evidence="1">The sequence shown here is derived from an EMBL/GenBank/DDBJ whole genome shotgun (WGS) entry which is preliminary data.</text>
</comment>
<dbReference type="InterPro" id="IPR053137">
    <property type="entry name" value="NLR-like"/>
</dbReference>
<reference evidence="1" key="1">
    <citation type="submission" date="2023-06" db="EMBL/GenBank/DDBJ databases">
        <title>Conoideocrella luteorostrata (Hypocreales: Clavicipitaceae), a potential biocontrol fungus for elongate hemlock scale in United States Christmas tree production areas.</title>
        <authorList>
            <person name="Barrett H."/>
            <person name="Lovett B."/>
            <person name="Macias A.M."/>
            <person name="Stajich J.E."/>
            <person name="Kasson M.T."/>
        </authorList>
    </citation>
    <scope>NUCLEOTIDE SEQUENCE</scope>
    <source>
        <strain evidence="1">ARSEF 14590</strain>
    </source>
</reference>
<evidence type="ECO:0000313" key="1">
    <source>
        <dbReference type="EMBL" id="KAK2594217.1"/>
    </source>
</evidence>
<evidence type="ECO:0008006" key="3">
    <source>
        <dbReference type="Google" id="ProtNLM"/>
    </source>
</evidence>
<protein>
    <recommendedName>
        <fullName evidence="3">Nucleoside phosphorylase domain-containing protein</fullName>
    </recommendedName>
</protein>
<dbReference type="Gene3D" id="3.40.50.1580">
    <property type="entry name" value="Nucleoside phosphorylase domain"/>
    <property type="match status" value="1"/>
</dbReference>
<dbReference type="GO" id="GO:0003824">
    <property type="term" value="F:catalytic activity"/>
    <property type="evidence" value="ECO:0007669"/>
    <property type="project" value="InterPro"/>
</dbReference>